<dbReference type="SUPFAM" id="SSF53335">
    <property type="entry name" value="S-adenosyl-L-methionine-dependent methyltransferases"/>
    <property type="match status" value="1"/>
</dbReference>
<dbReference type="Pfam" id="PF08241">
    <property type="entry name" value="Methyltransf_11"/>
    <property type="match status" value="1"/>
</dbReference>
<gene>
    <name evidence="5" type="ORF">PG999_014579</name>
</gene>
<dbReference type="PANTHER" id="PTHR12176">
    <property type="entry name" value="SAM-DEPENDENT METHYLTRANSFERASE SUPERFAMILY PROTEIN"/>
    <property type="match status" value="1"/>
</dbReference>
<comment type="similarity">
    <text evidence="1">Belongs to the methyltransferase superfamily.</text>
</comment>
<dbReference type="InterPro" id="IPR013216">
    <property type="entry name" value="Methyltransf_11"/>
</dbReference>
<keyword evidence="2" id="KW-0489">Methyltransferase</keyword>
<protein>
    <submittedName>
        <fullName evidence="5">Endothelin-converting enzyme</fullName>
    </submittedName>
</protein>
<accession>A0AAW0Q3R7</accession>
<feature type="domain" description="Methyltransferase type 11" evidence="4">
    <location>
        <begin position="62"/>
        <end position="171"/>
    </location>
</feature>
<proteinExistence type="inferred from homology"/>
<evidence type="ECO:0000259" key="4">
    <source>
        <dbReference type="Pfam" id="PF08241"/>
    </source>
</evidence>
<keyword evidence="6" id="KW-1185">Reference proteome</keyword>
<dbReference type="InterPro" id="IPR029063">
    <property type="entry name" value="SAM-dependent_MTases_sf"/>
</dbReference>
<evidence type="ECO:0000256" key="2">
    <source>
        <dbReference type="ARBA" id="ARBA00022603"/>
    </source>
</evidence>
<dbReference type="Proteomes" id="UP001392437">
    <property type="component" value="Unassembled WGS sequence"/>
</dbReference>
<dbReference type="AlphaFoldDB" id="A0AAW0Q3R7"/>
<comment type="caution">
    <text evidence="5">The sequence shown here is derived from an EMBL/GenBank/DDBJ whole genome shotgun (WGS) entry which is preliminary data.</text>
</comment>
<dbReference type="Gene3D" id="3.40.50.150">
    <property type="entry name" value="Vaccinia Virus protein VP39"/>
    <property type="match status" value="1"/>
</dbReference>
<keyword evidence="3" id="KW-0808">Transferase</keyword>
<organism evidence="5 6">
    <name type="scientific">Apiospora kogelbergensis</name>
    <dbReference type="NCBI Taxonomy" id="1337665"/>
    <lineage>
        <taxon>Eukaryota</taxon>
        <taxon>Fungi</taxon>
        <taxon>Dikarya</taxon>
        <taxon>Ascomycota</taxon>
        <taxon>Pezizomycotina</taxon>
        <taxon>Sordariomycetes</taxon>
        <taxon>Xylariomycetidae</taxon>
        <taxon>Amphisphaeriales</taxon>
        <taxon>Apiosporaceae</taxon>
        <taxon>Apiospora</taxon>
    </lineage>
</organism>
<dbReference type="GO" id="GO:0008757">
    <property type="term" value="F:S-adenosylmethionine-dependent methyltransferase activity"/>
    <property type="evidence" value="ECO:0007669"/>
    <property type="project" value="InterPro"/>
</dbReference>
<sequence length="226" mass="25231">MADSEAAQMRNADYWDSRYSNEDEPATKEWHVGHDKLEGYLEENIYPRWPLGETAAPPKVVHLGSGASSVPYEMYARGYTDQTCVEFSAAVVAQMAPRNPAIKWLPHDVRAMSEVASGSFDFAFDKATFYAFCAWGPTHLLKSIPPVIVEDTAAYSREVFRILKPGGVFCCINIFEPRYVHHLLKVEGTDWSDLHAPIALTPPGWAQTRAYGFVKGQPVEQTDATT</sequence>
<evidence type="ECO:0000313" key="6">
    <source>
        <dbReference type="Proteomes" id="UP001392437"/>
    </source>
</evidence>
<evidence type="ECO:0000313" key="5">
    <source>
        <dbReference type="EMBL" id="KAK8092992.1"/>
    </source>
</evidence>
<dbReference type="GO" id="GO:0032259">
    <property type="term" value="P:methylation"/>
    <property type="evidence" value="ECO:0007669"/>
    <property type="project" value="UniProtKB-KW"/>
</dbReference>
<dbReference type="InterPro" id="IPR051419">
    <property type="entry name" value="Lys/N-term_MeTrsfase_sf"/>
</dbReference>
<reference evidence="5 6" key="1">
    <citation type="submission" date="2023-01" db="EMBL/GenBank/DDBJ databases">
        <title>Analysis of 21 Apiospora genomes using comparative genomics revels a genus with tremendous synthesis potential of carbohydrate active enzymes and secondary metabolites.</title>
        <authorList>
            <person name="Sorensen T."/>
        </authorList>
    </citation>
    <scope>NUCLEOTIDE SEQUENCE [LARGE SCALE GENOMIC DNA]</scope>
    <source>
        <strain evidence="5 6">CBS 117206</strain>
    </source>
</reference>
<evidence type="ECO:0000256" key="1">
    <source>
        <dbReference type="ARBA" id="ARBA00008361"/>
    </source>
</evidence>
<dbReference type="PANTHER" id="PTHR12176:SF80">
    <property type="entry name" value="EEF1A LYSINE METHYLTRANSFERASE 4"/>
    <property type="match status" value="1"/>
</dbReference>
<evidence type="ECO:0000256" key="3">
    <source>
        <dbReference type="ARBA" id="ARBA00022679"/>
    </source>
</evidence>
<name>A0AAW0Q3R7_9PEZI</name>
<dbReference type="EMBL" id="JAQQWP010000012">
    <property type="protein sequence ID" value="KAK8092992.1"/>
    <property type="molecule type" value="Genomic_DNA"/>
</dbReference>
<dbReference type="CDD" id="cd02440">
    <property type="entry name" value="AdoMet_MTases"/>
    <property type="match status" value="1"/>
</dbReference>